<dbReference type="Proteomes" id="UP000318815">
    <property type="component" value="Unassembled WGS sequence"/>
</dbReference>
<dbReference type="AlphaFoldDB" id="A0A5C6LPE4"/>
<evidence type="ECO:0000313" key="2">
    <source>
        <dbReference type="EMBL" id="TWV96858.1"/>
    </source>
</evidence>
<dbReference type="Pfam" id="PF03572">
    <property type="entry name" value="Peptidase_S41"/>
    <property type="match status" value="1"/>
</dbReference>
<accession>A0A5C6LPE4</accession>
<sequence>MPAMNAITCMAIIKTGPKIFRNGHIPLYRAKECRTAKYILVNKHTASATEGFAFALQQMHRATIVGDTTAGAGIAGSMIPLKENLVVFMPVKMVAAPGSEEGWEGKGVIPDVAVKGEDARTEAEKLIKKEQDDIAAAKTK</sequence>
<dbReference type="PANTHER" id="PTHR11261:SF3">
    <property type="entry name" value="RETINOL-BINDING PROTEIN 3"/>
    <property type="match status" value="1"/>
</dbReference>
<dbReference type="PANTHER" id="PTHR11261">
    <property type="entry name" value="INTERPHOTORECEPTOR RETINOID-BINDING PROTEIN"/>
    <property type="match status" value="1"/>
</dbReference>
<dbReference type="InterPro" id="IPR029045">
    <property type="entry name" value="ClpP/crotonase-like_dom_sf"/>
</dbReference>
<comment type="caution">
    <text evidence="2">The sequence shown here is derived from an EMBL/GenBank/DDBJ whole genome shotgun (WGS) entry which is preliminary data.</text>
</comment>
<dbReference type="EMBL" id="VOHS01000031">
    <property type="protein sequence ID" value="TWV96858.1"/>
    <property type="molecule type" value="Genomic_DNA"/>
</dbReference>
<dbReference type="SUPFAM" id="SSF52096">
    <property type="entry name" value="ClpP/crotonase"/>
    <property type="match status" value="1"/>
</dbReference>
<protein>
    <recommendedName>
        <fullName evidence="1">Tail specific protease domain-containing protein</fullName>
    </recommendedName>
</protein>
<evidence type="ECO:0000259" key="1">
    <source>
        <dbReference type="Pfam" id="PF03572"/>
    </source>
</evidence>
<organism evidence="2 3">
    <name type="scientific">Chitinophaga pinensis</name>
    <dbReference type="NCBI Taxonomy" id="79329"/>
    <lineage>
        <taxon>Bacteria</taxon>
        <taxon>Pseudomonadati</taxon>
        <taxon>Bacteroidota</taxon>
        <taxon>Chitinophagia</taxon>
        <taxon>Chitinophagales</taxon>
        <taxon>Chitinophagaceae</taxon>
        <taxon>Chitinophaga</taxon>
    </lineage>
</organism>
<evidence type="ECO:0000313" key="3">
    <source>
        <dbReference type="Proteomes" id="UP000318815"/>
    </source>
</evidence>
<name>A0A5C6LPE4_9BACT</name>
<feature type="domain" description="Tail specific protease" evidence="1">
    <location>
        <begin position="38"/>
        <end position="114"/>
    </location>
</feature>
<proteinExistence type="predicted"/>
<keyword evidence="3" id="KW-1185">Reference proteome</keyword>
<dbReference type="InterPro" id="IPR005151">
    <property type="entry name" value="Tail-specific_protease"/>
</dbReference>
<dbReference type="GO" id="GO:0008236">
    <property type="term" value="F:serine-type peptidase activity"/>
    <property type="evidence" value="ECO:0007669"/>
    <property type="project" value="InterPro"/>
</dbReference>
<dbReference type="GO" id="GO:0006508">
    <property type="term" value="P:proteolysis"/>
    <property type="evidence" value="ECO:0007669"/>
    <property type="project" value="InterPro"/>
</dbReference>
<reference evidence="2 3" key="1">
    <citation type="submission" date="2019-08" db="EMBL/GenBank/DDBJ databases">
        <title>Whole genome sequencing of chitin degrading bacteria Chitinophaga pinensis YS16.</title>
        <authorList>
            <person name="Singh R.P."/>
            <person name="Manchanda G."/>
            <person name="Maurya I.K."/>
            <person name="Joshi N.K."/>
            <person name="Srivastava A.K."/>
        </authorList>
    </citation>
    <scope>NUCLEOTIDE SEQUENCE [LARGE SCALE GENOMIC DNA]</scope>
    <source>
        <strain evidence="2 3">YS-16</strain>
    </source>
</reference>
<gene>
    <name evidence="2" type="ORF">FEF09_22465</name>
</gene>
<dbReference type="Gene3D" id="3.90.226.10">
    <property type="entry name" value="2-enoyl-CoA Hydratase, Chain A, domain 1"/>
    <property type="match status" value="1"/>
</dbReference>
<dbReference type="OrthoDB" id="6397760at2"/>